<evidence type="ECO:0000313" key="4">
    <source>
        <dbReference type="Proteomes" id="UP000007110"/>
    </source>
</evidence>
<keyword evidence="1" id="KW-0547">Nucleotide-binding</keyword>
<dbReference type="GO" id="GO:0031410">
    <property type="term" value="C:cytoplasmic vesicle"/>
    <property type="evidence" value="ECO:0000318"/>
    <property type="project" value="GO_Central"/>
</dbReference>
<reference evidence="4" key="1">
    <citation type="submission" date="2015-02" db="EMBL/GenBank/DDBJ databases">
        <title>Genome sequencing for Strongylocentrotus purpuratus.</title>
        <authorList>
            <person name="Murali S."/>
            <person name="Liu Y."/>
            <person name="Vee V."/>
            <person name="English A."/>
            <person name="Wang M."/>
            <person name="Skinner E."/>
            <person name="Han Y."/>
            <person name="Muzny D.M."/>
            <person name="Worley K.C."/>
            <person name="Gibbs R.A."/>
        </authorList>
    </citation>
    <scope>NUCLEOTIDE SEQUENCE</scope>
</reference>
<dbReference type="KEGG" id="spu:583066"/>
<dbReference type="PROSITE" id="PS51419">
    <property type="entry name" value="RAB"/>
    <property type="match status" value="1"/>
</dbReference>
<dbReference type="AlphaFoldDB" id="A0A7M7RE02"/>
<dbReference type="InterPro" id="IPR005225">
    <property type="entry name" value="Small_GTP-bd"/>
</dbReference>
<dbReference type="PROSITE" id="PS51420">
    <property type="entry name" value="RHO"/>
    <property type="match status" value="1"/>
</dbReference>
<keyword evidence="2" id="KW-0342">GTP-binding</keyword>
<dbReference type="PRINTS" id="PR00449">
    <property type="entry name" value="RASTRNSFRMNG"/>
</dbReference>
<dbReference type="GO" id="GO:0003924">
    <property type="term" value="F:GTPase activity"/>
    <property type="evidence" value="ECO:0000318"/>
    <property type="project" value="GO_Central"/>
</dbReference>
<evidence type="ECO:0000256" key="1">
    <source>
        <dbReference type="ARBA" id="ARBA00022741"/>
    </source>
</evidence>
<keyword evidence="4" id="KW-1185">Reference proteome</keyword>
<dbReference type="GO" id="GO:0007163">
    <property type="term" value="P:establishment or maintenance of cell polarity"/>
    <property type="evidence" value="ECO:0000318"/>
    <property type="project" value="GO_Central"/>
</dbReference>
<dbReference type="GO" id="GO:0030031">
    <property type="term" value="P:cell projection assembly"/>
    <property type="evidence" value="ECO:0000318"/>
    <property type="project" value="GO_Central"/>
</dbReference>
<dbReference type="GO" id="GO:0005525">
    <property type="term" value="F:GTP binding"/>
    <property type="evidence" value="ECO:0000318"/>
    <property type="project" value="GO_Central"/>
</dbReference>
<dbReference type="GO" id="GO:0042995">
    <property type="term" value="C:cell projection"/>
    <property type="evidence" value="ECO:0000318"/>
    <property type="project" value="GO_Central"/>
</dbReference>
<evidence type="ECO:0000256" key="2">
    <source>
        <dbReference type="ARBA" id="ARBA00023134"/>
    </source>
</evidence>
<protein>
    <submittedName>
        <fullName evidence="3">Uncharacterized protein</fullName>
    </submittedName>
</protein>
<dbReference type="InterPro" id="IPR001806">
    <property type="entry name" value="Small_GTPase"/>
</dbReference>
<dbReference type="GeneID" id="583066"/>
<sequence>MDAGKDIKCVIVGDGFVGKTCLLISFTTSNFPGEYAPTVFDHYAMKTVVDETRVSLSLWDTAGQDTYAQVRPLSYANADVFLVCFSTVNMDSRDNVSLKWVPEVRVHQPNTPIIIVGTKTDLRDDKETIDALQKQKHRPVTTEEGVLISKSVMALAYTECSAKSQDGVIEVFNQAVRASLNPNIFKKKKKRCTLL</sequence>
<evidence type="ECO:0000313" key="3">
    <source>
        <dbReference type="EnsemblMetazoa" id="XP_788086"/>
    </source>
</evidence>
<dbReference type="GO" id="GO:0008360">
    <property type="term" value="P:regulation of cell shape"/>
    <property type="evidence" value="ECO:0000318"/>
    <property type="project" value="GO_Central"/>
</dbReference>
<dbReference type="EnsemblMetazoa" id="XM_782993">
    <property type="protein sequence ID" value="XP_788086"/>
    <property type="gene ID" value="LOC583066"/>
</dbReference>
<dbReference type="GO" id="GO:0032956">
    <property type="term" value="P:regulation of actin cytoskeleton organization"/>
    <property type="evidence" value="ECO:0000318"/>
    <property type="project" value="GO_Central"/>
</dbReference>
<dbReference type="GO" id="GO:0005856">
    <property type="term" value="C:cytoskeleton"/>
    <property type="evidence" value="ECO:0000318"/>
    <property type="project" value="GO_Central"/>
</dbReference>
<dbReference type="OrthoDB" id="8830751at2759"/>
<dbReference type="OMA" id="CFSTVNM"/>
<dbReference type="PROSITE" id="PS51421">
    <property type="entry name" value="RAS"/>
    <property type="match status" value="1"/>
</dbReference>
<dbReference type="Proteomes" id="UP000007110">
    <property type="component" value="Unassembled WGS sequence"/>
</dbReference>
<name>A0A7M7RE02_STRPU</name>
<accession>A0A7M7RE02</accession>
<proteinExistence type="predicted"/>
<dbReference type="PANTHER" id="PTHR24072">
    <property type="entry name" value="RHO FAMILY GTPASE"/>
    <property type="match status" value="1"/>
</dbReference>
<dbReference type="Pfam" id="PF00071">
    <property type="entry name" value="Ras"/>
    <property type="match status" value="1"/>
</dbReference>
<dbReference type="SMART" id="SM00173">
    <property type="entry name" value="RAS"/>
    <property type="match status" value="1"/>
</dbReference>
<dbReference type="CDD" id="cd00157">
    <property type="entry name" value="Rho"/>
    <property type="match status" value="1"/>
</dbReference>
<dbReference type="GO" id="GO:0008045">
    <property type="term" value="P:motor neuron axon guidance"/>
    <property type="evidence" value="ECO:0000318"/>
    <property type="project" value="GO_Central"/>
</dbReference>
<dbReference type="Gene3D" id="3.40.50.300">
    <property type="entry name" value="P-loop containing nucleotide triphosphate hydrolases"/>
    <property type="match status" value="1"/>
</dbReference>
<dbReference type="SMART" id="SM00174">
    <property type="entry name" value="RHO"/>
    <property type="match status" value="1"/>
</dbReference>
<dbReference type="SUPFAM" id="SSF52540">
    <property type="entry name" value="P-loop containing nucleoside triphosphate hydrolases"/>
    <property type="match status" value="1"/>
</dbReference>
<dbReference type="GO" id="GO:0007015">
    <property type="term" value="P:actin filament organization"/>
    <property type="evidence" value="ECO:0000318"/>
    <property type="project" value="GO_Central"/>
</dbReference>
<dbReference type="GO" id="GO:0019901">
    <property type="term" value="F:protein kinase binding"/>
    <property type="evidence" value="ECO:0000318"/>
    <property type="project" value="GO_Central"/>
</dbReference>
<dbReference type="SMART" id="SM00175">
    <property type="entry name" value="RAB"/>
    <property type="match status" value="1"/>
</dbReference>
<dbReference type="InterPro" id="IPR027417">
    <property type="entry name" value="P-loop_NTPase"/>
</dbReference>
<dbReference type="InParanoid" id="A0A7M7RE02"/>
<dbReference type="GO" id="GO:0030865">
    <property type="term" value="P:cortical cytoskeleton organization"/>
    <property type="evidence" value="ECO:0000318"/>
    <property type="project" value="GO_Central"/>
</dbReference>
<dbReference type="NCBIfam" id="TIGR00231">
    <property type="entry name" value="small_GTP"/>
    <property type="match status" value="1"/>
</dbReference>
<dbReference type="FunFam" id="3.40.50.300:FF:000118">
    <property type="entry name" value="Rho-related GTP-binding protein RhoG"/>
    <property type="match status" value="1"/>
</dbReference>
<dbReference type="RefSeq" id="XP_788086.3">
    <property type="nucleotide sequence ID" value="XM_782993.5"/>
</dbReference>
<dbReference type="InterPro" id="IPR003578">
    <property type="entry name" value="Small_GTPase_Rho"/>
</dbReference>
<dbReference type="GO" id="GO:0060326">
    <property type="term" value="P:cell chemotaxis"/>
    <property type="evidence" value="ECO:0000318"/>
    <property type="project" value="GO_Central"/>
</dbReference>
<dbReference type="GO" id="GO:0005886">
    <property type="term" value="C:plasma membrane"/>
    <property type="evidence" value="ECO:0000318"/>
    <property type="project" value="GO_Central"/>
</dbReference>
<organism evidence="3 4">
    <name type="scientific">Strongylocentrotus purpuratus</name>
    <name type="common">Purple sea urchin</name>
    <dbReference type="NCBI Taxonomy" id="7668"/>
    <lineage>
        <taxon>Eukaryota</taxon>
        <taxon>Metazoa</taxon>
        <taxon>Echinodermata</taxon>
        <taxon>Eleutherozoa</taxon>
        <taxon>Echinozoa</taxon>
        <taxon>Echinoidea</taxon>
        <taxon>Euechinoidea</taxon>
        <taxon>Echinacea</taxon>
        <taxon>Camarodonta</taxon>
        <taxon>Echinidea</taxon>
        <taxon>Strongylocentrotidae</taxon>
        <taxon>Strongylocentrotus</taxon>
    </lineage>
</organism>
<dbReference type="GO" id="GO:0016601">
    <property type="term" value="P:Rac protein signal transduction"/>
    <property type="evidence" value="ECO:0000318"/>
    <property type="project" value="GO_Central"/>
</dbReference>
<reference evidence="3" key="2">
    <citation type="submission" date="2021-01" db="UniProtKB">
        <authorList>
            <consortium name="EnsemblMetazoa"/>
        </authorList>
    </citation>
    <scope>IDENTIFICATION</scope>
</reference>